<dbReference type="PROSITE" id="PS51352">
    <property type="entry name" value="THIOREDOXIN_2"/>
    <property type="match status" value="1"/>
</dbReference>
<dbReference type="EMBL" id="CP003495">
    <property type="protein sequence ID" value="AFY28729.1"/>
    <property type="molecule type" value="Genomic_DNA"/>
</dbReference>
<evidence type="ECO:0000256" key="2">
    <source>
        <dbReference type="ARBA" id="ARBA00022559"/>
    </source>
</evidence>
<dbReference type="GO" id="GO:0005525">
    <property type="term" value="F:GTP binding"/>
    <property type="evidence" value="ECO:0007669"/>
    <property type="project" value="UniProtKB-UniRule"/>
</dbReference>
<dbReference type="Pfam" id="PF00578">
    <property type="entry name" value="AhpC-TSA"/>
    <property type="match status" value="1"/>
</dbReference>
<keyword evidence="11" id="KW-0963">Cytoplasm</keyword>
<keyword evidence="2" id="KW-0575">Peroxidase</keyword>
<dbReference type="FunFam" id="3.40.30.10:FF:000011">
    <property type="entry name" value="Peroxiredoxin PRX1"/>
    <property type="match status" value="1"/>
</dbReference>
<keyword evidence="9" id="KW-0676">Redox-active center</keyword>
<dbReference type="InterPro" id="IPR030394">
    <property type="entry name" value="G_HFLX_dom"/>
</dbReference>
<dbReference type="HAMAP" id="MF_00900">
    <property type="entry name" value="GTPase_HflX"/>
    <property type="match status" value="1"/>
</dbReference>
<evidence type="ECO:0000313" key="16">
    <source>
        <dbReference type="Proteomes" id="UP000010388"/>
    </source>
</evidence>
<dbReference type="SUPFAM" id="SSF52833">
    <property type="entry name" value="Thioredoxin-like"/>
    <property type="match status" value="1"/>
</dbReference>
<comment type="subcellular location">
    <subcellularLocation>
        <location evidence="11">Cytoplasm</location>
    </subcellularLocation>
    <text evidence="11">May associate with membranes.</text>
</comment>
<feature type="domain" description="Hflx-type G" evidence="14">
    <location>
        <begin position="379"/>
        <end position="550"/>
    </location>
</feature>
<dbReference type="NCBIfam" id="TIGR03156">
    <property type="entry name" value="GTP_HflX"/>
    <property type="match status" value="1"/>
</dbReference>
<organism evidence="15 16">
    <name type="scientific">Cyanobium gracile (strain ATCC 27147 / PCC 6307)</name>
    <dbReference type="NCBI Taxonomy" id="292564"/>
    <lineage>
        <taxon>Bacteria</taxon>
        <taxon>Bacillati</taxon>
        <taxon>Cyanobacteriota</taxon>
        <taxon>Cyanophyceae</taxon>
        <taxon>Synechococcales</taxon>
        <taxon>Prochlorococcaceae</taxon>
        <taxon>Cyanobium</taxon>
    </lineage>
</organism>
<dbReference type="InterPro" id="IPR006073">
    <property type="entry name" value="GTP-bd"/>
</dbReference>
<dbReference type="InterPro" id="IPR013766">
    <property type="entry name" value="Thioredoxin_domain"/>
</dbReference>
<dbReference type="eggNOG" id="COG0450">
    <property type="taxonomic scope" value="Bacteria"/>
</dbReference>
<evidence type="ECO:0000256" key="3">
    <source>
        <dbReference type="ARBA" id="ARBA00022723"/>
    </source>
</evidence>
<dbReference type="Pfam" id="PF13167">
    <property type="entry name" value="GTP-bdg_N"/>
    <property type="match status" value="1"/>
</dbReference>
<dbReference type="Gene3D" id="3.40.30.10">
    <property type="entry name" value="Glutaredoxin"/>
    <property type="match status" value="1"/>
</dbReference>
<dbReference type="SUPFAM" id="SSF52540">
    <property type="entry name" value="P-loop containing nucleoside triphosphate hydrolases"/>
    <property type="match status" value="1"/>
</dbReference>
<dbReference type="KEGG" id="cgc:Cyagr_1570"/>
<dbReference type="InterPro" id="IPR027417">
    <property type="entry name" value="P-loop_NTPase"/>
</dbReference>
<proteinExistence type="inferred from homology"/>
<dbReference type="InterPro" id="IPR032305">
    <property type="entry name" value="GTP-bd_M"/>
</dbReference>
<evidence type="ECO:0000259" key="13">
    <source>
        <dbReference type="PROSITE" id="PS51352"/>
    </source>
</evidence>
<evidence type="ECO:0000259" key="14">
    <source>
        <dbReference type="PROSITE" id="PS51705"/>
    </source>
</evidence>
<dbReference type="GO" id="GO:0051920">
    <property type="term" value="F:peroxiredoxin activity"/>
    <property type="evidence" value="ECO:0007669"/>
    <property type="project" value="InterPro"/>
</dbReference>
<dbReference type="GO" id="GO:0043022">
    <property type="term" value="F:ribosome binding"/>
    <property type="evidence" value="ECO:0007669"/>
    <property type="project" value="TreeGrafter"/>
</dbReference>
<dbReference type="InterPro" id="IPR042108">
    <property type="entry name" value="GTPase_HflX_N_sf"/>
</dbReference>
<dbReference type="GO" id="GO:0046872">
    <property type="term" value="F:metal ion binding"/>
    <property type="evidence" value="ECO:0007669"/>
    <property type="project" value="UniProtKB-KW"/>
</dbReference>
<dbReference type="PATRIC" id="fig|292564.3.peg.1495"/>
<dbReference type="InterPro" id="IPR045020">
    <property type="entry name" value="PRX_1cys"/>
</dbReference>
<evidence type="ECO:0000256" key="6">
    <source>
        <dbReference type="ARBA" id="ARBA00022862"/>
    </source>
</evidence>
<evidence type="ECO:0000256" key="5">
    <source>
        <dbReference type="ARBA" id="ARBA00022842"/>
    </source>
</evidence>
<dbReference type="eggNOG" id="COG2262">
    <property type="taxonomic scope" value="Bacteria"/>
</dbReference>
<dbReference type="AlphaFoldDB" id="K9P832"/>
<dbReference type="InterPro" id="IPR019479">
    <property type="entry name" value="Peroxiredoxin_C"/>
</dbReference>
<comment type="similarity">
    <text evidence="11">Belongs to the TRAFAC class OBG-HflX-like GTPase superfamily. HflX GTPase family.</text>
</comment>
<keyword evidence="6" id="KW-0049">Antioxidant</keyword>
<comment type="subunit">
    <text evidence="11">Monomer. Associates with the 50S ribosomal subunit.</text>
</comment>
<dbReference type="Gene3D" id="6.10.250.2860">
    <property type="match status" value="1"/>
</dbReference>
<reference evidence="16" key="1">
    <citation type="journal article" date="2013" name="Proc. Natl. Acad. Sci. U.S.A.">
        <title>Improving the coverage of the cyanobacterial phylum using diversity-driven genome sequencing.</title>
        <authorList>
            <person name="Shih P.M."/>
            <person name="Wu D."/>
            <person name="Latifi A."/>
            <person name="Axen S.D."/>
            <person name="Fewer D.P."/>
            <person name="Talla E."/>
            <person name="Calteau A."/>
            <person name="Cai F."/>
            <person name="Tandeau de Marsac N."/>
            <person name="Rippka R."/>
            <person name="Herdman M."/>
            <person name="Sivonen K."/>
            <person name="Coursin T."/>
            <person name="Laurent T."/>
            <person name="Goodwin L."/>
            <person name="Nolan M."/>
            <person name="Davenport K.W."/>
            <person name="Han C.S."/>
            <person name="Rubin E.M."/>
            <person name="Eisen J.A."/>
            <person name="Woyke T."/>
            <person name="Gugger M."/>
            <person name="Kerfeld C.A."/>
        </authorList>
    </citation>
    <scope>NUCLEOTIDE SEQUENCE [LARGE SCALE GENOMIC DNA]</scope>
    <source>
        <strain evidence="16">ATCC 27147 / PCC 6307</strain>
    </source>
</reference>
<keyword evidence="7" id="KW-0560">Oxidoreductase</keyword>
<dbReference type="CDD" id="cd01878">
    <property type="entry name" value="HflX"/>
    <property type="match status" value="1"/>
</dbReference>
<evidence type="ECO:0000256" key="4">
    <source>
        <dbReference type="ARBA" id="ARBA00022741"/>
    </source>
</evidence>
<keyword evidence="12" id="KW-0175">Coiled coil</keyword>
<dbReference type="InterPro" id="IPR025121">
    <property type="entry name" value="GTPase_HflX_N"/>
</dbReference>
<evidence type="ECO:0000256" key="9">
    <source>
        <dbReference type="ARBA" id="ARBA00023284"/>
    </source>
</evidence>
<sequence length="778" mass="84616">MRQGVLAGRTAGLRPAERRRLEQICHRRHPAEAVADLLTLQRLAAEVRGLELPLTLVVDGRGLCRLLWVGELEHAARLLEKLPGPSRRQGHNLRLLTCAGAGRQAQLQPTAQEAVVGMDLAPELWLRFGPQPEAGGRWPAAIHTPATSGDRAWQGVLAGDLADLCGQDPAALVSEEAPAAAAPAPTPEGPERVLLLVQTSGDRALNERRIAELEGLVRSAGAVPVGRVEQRRQGPATRNPWGEGKLREAALEARRVGASLVVADRELTPAQARDMESLLDLPISDRSELILDIFAQRAASGAGRLQVELAQLRYRLPRLTGRGLSLSRQGGGIGTRGPGETQLEKDRRAIARRIERLQREVRRLGDHRARLRQGRRDLPRVALVGYTNAGKSSLLNALTGASGDQAVLAEDQLFATLDPTTRRIGRGAAGGGPPLLVTDTVGFIRELPPQLMEAFRSTFEEALDADGLLIVVDLADPAWPEQLATVRTILDALKATMPRRVIGNQIDRCASGELERARALEPGMLFVSATADLGLQHLRQELQSWTAAATTDDPAAVPASAGANFSPMTLQLGDTVPDFTQESQLGPINLYDFAGDSWVVLFSHPADYTPVCTTELGEVSRLRAEWEKRNVKTIALSVDSAESHKGWIGDINETQNTTVDYPILADSDKKVSSLYGMIHPNSLSNLTVRSVFIIDPSKKLRLQITYPASTGRNFDEILRVIDSLQLTDHHQVATPVNWKEGDDCVVVPSIPTDEARAKFPKGVTEIRPYLRMTPQPNK</sequence>
<keyword evidence="3" id="KW-0479">Metal-binding</keyword>
<feature type="coiled-coil region" evidence="12">
    <location>
        <begin position="340"/>
        <end position="374"/>
    </location>
</feature>
<accession>K9P832</accession>
<dbReference type="Pfam" id="PF01926">
    <property type="entry name" value="MMR_HSR1"/>
    <property type="match status" value="1"/>
</dbReference>
<dbReference type="STRING" id="292564.Cyagr_1570"/>
<dbReference type="Gene3D" id="3.40.50.300">
    <property type="entry name" value="P-loop containing nucleotide triphosphate hydrolases"/>
    <property type="match status" value="1"/>
</dbReference>
<keyword evidence="4 11" id="KW-0547">Nucleotide-binding</keyword>
<dbReference type="GO" id="GO:0005737">
    <property type="term" value="C:cytoplasm"/>
    <property type="evidence" value="ECO:0007669"/>
    <property type="project" value="UniProtKB-SubCell"/>
</dbReference>
<dbReference type="InterPro" id="IPR000866">
    <property type="entry name" value="AhpC/TSA"/>
</dbReference>
<dbReference type="GO" id="GO:0003924">
    <property type="term" value="F:GTPase activity"/>
    <property type="evidence" value="ECO:0007669"/>
    <property type="project" value="UniProtKB-UniRule"/>
</dbReference>
<evidence type="ECO:0000256" key="7">
    <source>
        <dbReference type="ARBA" id="ARBA00023002"/>
    </source>
</evidence>
<dbReference type="HOGENOM" id="CLU_019597_7_1_3"/>
<dbReference type="PROSITE" id="PS51705">
    <property type="entry name" value="G_HFLX"/>
    <property type="match status" value="1"/>
</dbReference>
<comment type="similarity">
    <text evidence="1">Belongs to the peroxiredoxin family. AhpC/Prx1 subfamily.</text>
</comment>
<keyword evidence="5" id="KW-0460">Magnesium</keyword>
<comment type="similarity">
    <text evidence="10">Belongs to the peroxiredoxin family. Prx6 subfamily.</text>
</comment>
<dbReference type="PANTHER" id="PTHR10229:SF0">
    <property type="entry name" value="GTP-BINDING PROTEIN 6-RELATED"/>
    <property type="match status" value="1"/>
</dbReference>
<gene>
    <name evidence="11" type="primary">hflX</name>
    <name evidence="15" type="ordered locus">Cyagr_1570</name>
</gene>
<dbReference type="Pfam" id="PF16360">
    <property type="entry name" value="GTP-bdg_M"/>
    <property type="match status" value="1"/>
</dbReference>
<feature type="domain" description="Thioredoxin" evidence="13">
    <location>
        <begin position="570"/>
        <end position="726"/>
    </location>
</feature>
<dbReference type="OrthoDB" id="9812272at2"/>
<evidence type="ECO:0000256" key="12">
    <source>
        <dbReference type="SAM" id="Coils"/>
    </source>
</evidence>
<evidence type="ECO:0000256" key="1">
    <source>
        <dbReference type="ARBA" id="ARBA00009796"/>
    </source>
</evidence>
<evidence type="ECO:0000256" key="8">
    <source>
        <dbReference type="ARBA" id="ARBA00023134"/>
    </source>
</evidence>
<dbReference type="Gene3D" id="3.40.50.11060">
    <property type="entry name" value="GTPase HflX, N-terminal domain"/>
    <property type="match status" value="1"/>
</dbReference>
<dbReference type="Proteomes" id="UP000010388">
    <property type="component" value="Chromosome"/>
</dbReference>
<keyword evidence="8 11" id="KW-0342">GTP-binding</keyword>
<evidence type="ECO:0000256" key="10">
    <source>
        <dbReference type="ARBA" id="ARBA00025719"/>
    </source>
</evidence>
<protein>
    <recommendedName>
        <fullName evidence="11">GTPase HflX</fullName>
    </recommendedName>
    <alternativeName>
        <fullName evidence="11">GTP-binding protein HflX</fullName>
    </alternativeName>
</protein>
<dbReference type="Gene3D" id="3.30.1020.10">
    <property type="entry name" value="Antioxidant, Horf6, Chain A, domain2"/>
    <property type="match status" value="1"/>
</dbReference>
<comment type="function">
    <text evidence="11">GTPase that associates with the 50S ribosomal subunit and may have a role during protein synthesis or ribosome biogenesis.</text>
</comment>
<dbReference type="Pfam" id="PF10417">
    <property type="entry name" value="1-cysPrx_C"/>
    <property type="match status" value="1"/>
</dbReference>
<dbReference type="InterPro" id="IPR016496">
    <property type="entry name" value="GTPase_HflX"/>
</dbReference>
<dbReference type="InterPro" id="IPR036249">
    <property type="entry name" value="Thioredoxin-like_sf"/>
</dbReference>
<evidence type="ECO:0000313" key="15">
    <source>
        <dbReference type="EMBL" id="AFY28729.1"/>
    </source>
</evidence>
<name>K9P832_CYAGP</name>
<dbReference type="CDD" id="cd03016">
    <property type="entry name" value="PRX_1cys"/>
    <property type="match status" value="1"/>
</dbReference>
<dbReference type="PANTHER" id="PTHR10229">
    <property type="entry name" value="GTP-BINDING PROTEIN HFLX"/>
    <property type="match status" value="1"/>
</dbReference>
<dbReference type="FunFam" id="3.30.1020.10:FF:000001">
    <property type="entry name" value="1-Cys peroxiredoxin"/>
    <property type="match status" value="1"/>
</dbReference>
<evidence type="ECO:0000256" key="11">
    <source>
        <dbReference type="HAMAP-Rule" id="MF_00900"/>
    </source>
</evidence>